<sequence length="98" mass="10655">MLIGELAETQVWLAAPQVVEQGEELEESVQVVRYAPTVVTAEVAGGAAHVELRVVDGSLAWFCTCGEGRRGVFCAHCVATTLARRRLLVQSACRRTDR</sequence>
<dbReference type="GeneID" id="95391293"/>
<comment type="caution">
    <text evidence="3">The sequence shown here is derived from an EMBL/GenBank/DDBJ whole genome shotgun (WGS) entry which is preliminary data.</text>
</comment>
<protein>
    <submittedName>
        <fullName evidence="3">Putative Zn finger protein</fullName>
    </submittedName>
</protein>
<dbReference type="Proteomes" id="UP000579945">
    <property type="component" value="Unassembled WGS sequence"/>
</dbReference>
<evidence type="ECO:0000259" key="2">
    <source>
        <dbReference type="PROSITE" id="PS50966"/>
    </source>
</evidence>
<dbReference type="PROSITE" id="PS50966">
    <property type="entry name" value="ZF_SWIM"/>
    <property type="match status" value="1"/>
</dbReference>
<accession>A0A7W5VCJ7</accession>
<keyword evidence="1" id="KW-0479">Metal-binding</keyword>
<keyword evidence="1" id="KW-0862">Zinc</keyword>
<organism evidence="3 4">
    <name type="scientific">Nonomuraea dietziae</name>
    <dbReference type="NCBI Taxonomy" id="65515"/>
    <lineage>
        <taxon>Bacteria</taxon>
        <taxon>Bacillati</taxon>
        <taxon>Actinomycetota</taxon>
        <taxon>Actinomycetes</taxon>
        <taxon>Streptosporangiales</taxon>
        <taxon>Streptosporangiaceae</taxon>
        <taxon>Nonomuraea</taxon>
    </lineage>
</organism>
<feature type="domain" description="SWIM-type" evidence="2">
    <location>
        <begin position="48"/>
        <end position="85"/>
    </location>
</feature>
<evidence type="ECO:0000313" key="4">
    <source>
        <dbReference type="Proteomes" id="UP000579945"/>
    </source>
</evidence>
<dbReference type="RefSeq" id="WP_183651898.1">
    <property type="nucleotide sequence ID" value="NZ_BAAAXX010000006.1"/>
</dbReference>
<dbReference type="AlphaFoldDB" id="A0A7W5VCJ7"/>
<evidence type="ECO:0000256" key="1">
    <source>
        <dbReference type="PROSITE-ProRule" id="PRU00325"/>
    </source>
</evidence>
<dbReference type="InterPro" id="IPR007527">
    <property type="entry name" value="Znf_SWIM"/>
</dbReference>
<reference evidence="3 4" key="1">
    <citation type="submission" date="2020-08" db="EMBL/GenBank/DDBJ databases">
        <title>Sequencing the genomes of 1000 actinobacteria strains.</title>
        <authorList>
            <person name="Klenk H.-P."/>
        </authorList>
    </citation>
    <scope>NUCLEOTIDE SEQUENCE [LARGE SCALE GENOMIC DNA]</scope>
    <source>
        <strain evidence="3 4">DSM 44320</strain>
    </source>
</reference>
<dbReference type="EMBL" id="JACIBV010000001">
    <property type="protein sequence ID" value="MBB3729094.1"/>
    <property type="molecule type" value="Genomic_DNA"/>
</dbReference>
<name>A0A7W5VCJ7_9ACTN</name>
<gene>
    <name evidence="3" type="ORF">FHR33_004954</name>
</gene>
<proteinExistence type="predicted"/>
<keyword evidence="4" id="KW-1185">Reference proteome</keyword>
<dbReference type="GO" id="GO:0008270">
    <property type="term" value="F:zinc ion binding"/>
    <property type="evidence" value="ECO:0007669"/>
    <property type="project" value="UniProtKB-KW"/>
</dbReference>
<evidence type="ECO:0000313" key="3">
    <source>
        <dbReference type="EMBL" id="MBB3729094.1"/>
    </source>
</evidence>
<keyword evidence="1" id="KW-0863">Zinc-finger</keyword>